<feature type="transmembrane region" description="Helical" evidence="1">
    <location>
        <begin position="258"/>
        <end position="278"/>
    </location>
</feature>
<feature type="transmembrane region" description="Helical" evidence="1">
    <location>
        <begin position="228"/>
        <end position="246"/>
    </location>
</feature>
<accession>A0ABT2EPP8</accession>
<protein>
    <submittedName>
        <fullName evidence="2">Uncharacterized protein</fullName>
    </submittedName>
</protein>
<name>A0ABT2EPP8_9BACT</name>
<sequence length="287" mass="30718">MEFFVKSALTIGLPPAILTFALLSLALWISRKGKGEISRWVAGLAFVFGYALGHRIVTGSLPLVPHSSEQWLPSLAFISLLLSPIDEFKTSVWAKVAWRILLGIGVVGALLLPATFLPLPAKAAWILTLGIFLAVVCFCLDALAEREPKAWLPFTLSAVSAMSSISFLIAHSAIISQLAGVLTSVLGAAFLFVAWQRNWSLAKGATAVFVVLIFGLGINSAFYADLPVASAILLWLAPLAGWIKFAPLVMRLPNWVQTLVSICAVLLVAALGIGFTVYKLGLPESGY</sequence>
<comment type="caution">
    <text evidence="2">The sequence shown here is derived from an EMBL/GenBank/DDBJ whole genome shotgun (WGS) entry which is preliminary data.</text>
</comment>
<feature type="transmembrane region" description="Helical" evidence="1">
    <location>
        <begin position="150"/>
        <end position="169"/>
    </location>
</feature>
<feature type="transmembrane region" description="Helical" evidence="1">
    <location>
        <begin position="123"/>
        <end position="143"/>
    </location>
</feature>
<feature type="transmembrane region" description="Helical" evidence="1">
    <location>
        <begin position="201"/>
        <end position="222"/>
    </location>
</feature>
<organism evidence="2 3">
    <name type="scientific">Candidatus Fervidibacter sacchari</name>
    <dbReference type="NCBI Taxonomy" id="1448929"/>
    <lineage>
        <taxon>Bacteria</taxon>
        <taxon>Candidatus Fervidibacterota</taxon>
        <taxon>Candidatus Fervidibacter</taxon>
    </lineage>
</organism>
<dbReference type="EMBL" id="JANUCP010000004">
    <property type="protein sequence ID" value="MCS3919938.1"/>
    <property type="molecule type" value="Genomic_DNA"/>
</dbReference>
<keyword evidence="1" id="KW-0472">Membrane</keyword>
<keyword evidence="1" id="KW-1133">Transmembrane helix</keyword>
<keyword evidence="3" id="KW-1185">Reference proteome</keyword>
<dbReference type="Proteomes" id="UP001204798">
    <property type="component" value="Unassembled WGS sequence"/>
</dbReference>
<reference evidence="2 3" key="1">
    <citation type="submission" date="2022-08" db="EMBL/GenBank/DDBJ databases">
        <title>Bacterial and archaeal communities from various locations to study Microbial Dark Matter (Phase II).</title>
        <authorList>
            <person name="Stepanauskas R."/>
        </authorList>
    </citation>
    <scope>NUCLEOTIDE SEQUENCE [LARGE SCALE GENOMIC DNA]</scope>
    <source>
        <strain evidence="2 3">PD1</strain>
    </source>
</reference>
<keyword evidence="1" id="KW-0812">Transmembrane</keyword>
<feature type="transmembrane region" description="Helical" evidence="1">
    <location>
        <begin position="175"/>
        <end position="194"/>
    </location>
</feature>
<dbReference type="RefSeq" id="WP_259096916.1">
    <property type="nucleotide sequence ID" value="NZ_CP130454.1"/>
</dbReference>
<proteinExistence type="predicted"/>
<gene>
    <name evidence="2" type="ORF">M2350_002355</name>
</gene>
<feature type="transmembrane region" description="Helical" evidence="1">
    <location>
        <begin position="100"/>
        <end position="117"/>
    </location>
</feature>
<evidence type="ECO:0000313" key="2">
    <source>
        <dbReference type="EMBL" id="MCS3919938.1"/>
    </source>
</evidence>
<evidence type="ECO:0000256" key="1">
    <source>
        <dbReference type="SAM" id="Phobius"/>
    </source>
</evidence>
<evidence type="ECO:0000313" key="3">
    <source>
        <dbReference type="Proteomes" id="UP001204798"/>
    </source>
</evidence>
<feature type="transmembrane region" description="Helical" evidence="1">
    <location>
        <begin position="12"/>
        <end position="29"/>
    </location>
</feature>